<gene>
    <name evidence="2" type="ORF">S1361_30315</name>
</gene>
<dbReference type="EMBL" id="CP071839">
    <property type="protein sequence ID" value="QTE01663.1"/>
    <property type="molecule type" value="Genomic_DNA"/>
</dbReference>
<name>A0ABX7TY37_STRCY</name>
<dbReference type="Pfam" id="PF12770">
    <property type="entry name" value="CHAT"/>
    <property type="match status" value="1"/>
</dbReference>
<evidence type="ECO:0000259" key="1">
    <source>
        <dbReference type="Pfam" id="PF12770"/>
    </source>
</evidence>
<organism evidence="2 3">
    <name type="scientific">Streptomyces cyanogenus</name>
    <dbReference type="NCBI Taxonomy" id="80860"/>
    <lineage>
        <taxon>Bacteria</taxon>
        <taxon>Bacillati</taxon>
        <taxon>Actinomycetota</taxon>
        <taxon>Actinomycetes</taxon>
        <taxon>Kitasatosporales</taxon>
        <taxon>Streptomycetaceae</taxon>
        <taxon>Streptomyces</taxon>
    </lineage>
</organism>
<evidence type="ECO:0000313" key="3">
    <source>
        <dbReference type="Proteomes" id="UP000663908"/>
    </source>
</evidence>
<keyword evidence="3" id="KW-1185">Reference proteome</keyword>
<proteinExistence type="predicted"/>
<dbReference type="Proteomes" id="UP000663908">
    <property type="component" value="Chromosome"/>
</dbReference>
<dbReference type="RefSeq" id="WP_208035074.1">
    <property type="nucleotide sequence ID" value="NZ_CP071839.1"/>
</dbReference>
<evidence type="ECO:0000313" key="2">
    <source>
        <dbReference type="EMBL" id="QTE01663.1"/>
    </source>
</evidence>
<dbReference type="InterPro" id="IPR024983">
    <property type="entry name" value="CHAT_dom"/>
</dbReference>
<reference evidence="2 3" key="1">
    <citation type="submission" date="2021-03" db="EMBL/GenBank/DDBJ databases">
        <title>Complete genome sequence of Streptomyces cyanogenus S136, producer of anticancer angucycline landomycin A.</title>
        <authorList>
            <person name="Hrab P."/>
            <person name="Ruckert C."/>
            <person name="Busche T."/>
            <person name="Ostash I."/>
            <person name="Kalinowski J."/>
            <person name="Fedorenko V."/>
            <person name="Yushchuk O."/>
            <person name="Ostash B."/>
        </authorList>
    </citation>
    <scope>NUCLEOTIDE SEQUENCE [LARGE SCALE GENOMIC DNA]</scope>
    <source>
        <strain evidence="2 3">S136</strain>
    </source>
</reference>
<sequence>MGLVTDIGRKLAKRRAAALVLPGLVFTALAATGLSLGQRHWADLELLRHLLVGPDATRAAVCGALPGAAVVHFACHAGSDPEDTAASRLLLVDGDLRVGEIAELHPESAEPAYPSACGAARASASPAFVDEVIHLASVFQVAGYTQSVATLWEVGDAFAAEAAAAFHRAPAPALPDPAPLPAVLALHHTVRALRAAGPDHPWTWAALVHAGA</sequence>
<feature type="domain" description="CHAT" evidence="1">
    <location>
        <begin position="44"/>
        <end position="211"/>
    </location>
</feature>
<accession>A0ABX7TY37</accession>
<protein>
    <submittedName>
        <fullName evidence="2">CHAT domain protein</fullName>
    </submittedName>
</protein>